<dbReference type="PROSITE" id="PS50075">
    <property type="entry name" value="CARRIER"/>
    <property type="match status" value="1"/>
</dbReference>
<evidence type="ECO:0000256" key="4">
    <source>
        <dbReference type="SAM" id="MobiDB-lite"/>
    </source>
</evidence>
<dbReference type="InterPro" id="IPR045851">
    <property type="entry name" value="AMP-bd_C_sf"/>
</dbReference>
<dbReference type="InterPro" id="IPR001242">
    <property type="entry name" value="Condensation_dom"/>
</dbReference>
<dbReference type="InterPro" id="IPR006162">
    <property type="entry name" value="Ppantetheine_attach_site"/>
</dbReference>
<keyword evidence="3" id="KW-0597">Phosphoprotein</keyword>
<dbReference type="InterPro" id="IPR025110">
    <property type="entry name" value="AMP-bd_C"/>
</dbReference>
<dbReference type="FunFam" id="3.30.300.30:FF:000010">
    <property type="entry name" value="Enterobactin synthetase component F"/>
    <property type="match status" value="1"/>
</dbReference>
<comment type="cofactor">
    <cofactor evidence="1">
        <name>pantetheine 4'-phosphate</name>
        <dbReference type="ChEBI" id="CHEBI:47942"/>
    </cofactor>
</comment>
<reference evidence="6 7" key="1">
    <citation type="submission" date="2019-01" db="EMBL/GenBank/DDBJ databases">
        <authorList>
            <person name="Brito A."/>
        </authorList>
    </citation>
    <scope>NUCLEOTIDE SEQUENCE [LARGE SCALE GENOMIC DNA]</scope>
    <source>
        <strain evidence="6">1</strain>
    </source>
</reference>
<sequence length="1129" mass="127778">MNDITKRIAALSPEKRALLLERLQKQKAPTKPKIQKKSRTDSATFPLSFSQQRLWFLDRLETDSPVYNVPAAVEIEGKLDINILERCFGAIAYRHESLRTHFDLLDGQPVQIIEPSSELKISVINLCNLSDSEQTAKIRELATNEAKKPFDLSQSPLLRITLLRLESERQILLFTMHHIVSDAWSKGVLIRDFTQLYTSFLANQEANLPDLPIQYADFAVWQREWLQGETLQTQLSYWRERLKNLPPPLELPSDRPRPDRQTFRGAVQQFIVPPALTETLQSFSQQQDATLYMTLLAAFKTLLYRYTNQTDITVGSPIANRNRAEIEGLIGFFTNTLVLRTDLANNPTFLDVLLRVRETALGAYSHQDIPFEKLVETLQPERHLSHSPLFQVLLAFHDIPVLPKLPGLTFKLLDLDSATAKFDLSLLIRLDPEQGLIGTLEYNCDLFDSGTIERLAQHFLILLNSIIADPNQPISHLELLSPTEKHQLLETWNQTDSNYPQKSVHQLFEIQVAETPNAIAVEFGSETLTYSALNRKANQLAHRLRSLGILANSPVGICLRRSPLMAVAVLGTLKAGAAYVPLDPNYPEAHLRNAIADARIQVLLTQKDIVAELPSVDSVLCLDSDYSSIDTESEDNLLEVATPDNFAYIIYTSGSTGKPKGVTMTHRALSNLIYWQRENSQLATGAKTLQFTSLSFDVSFQEFFSTWSQSGTLVLINETLRQDPDRLLEFLVEGEIERLFLPFVALSQIAEAAERKGIIPQHLRKVITAGEQLQITSAIAQFFQALPECILQNQYGPSETHVVTAYTLRGKPETWSLLPPIGKAIANVETYLLDRYLQPVPIGIPGELYVGGVALARGYLNQSELTAQKFIPHPFRVGSRLYRTGDLARYLPALKDTASHNRNLQYLGRRDRQVKLRGFRIELGEIEAVLSQHPAVKEVALKVWSEQELSDRRLVAYIVSKTQPAPSFEELRTFLRTRLPQYMIPATFVTLNALPLTPSGKIDRSALPKPQKDYATAASYIAPRSPLERQIAAIWQEVLDIERAGINDNFFDLGGHSLLLIQLRTRLETLLSRDIPLVELFQYPTIAAFSERIGTEKIEQPSSEIEQRSRLRRTKLQQQRQRRLDNTKY</sequence>
<dbReference type="Pfam" id="PF00550">
    <property type="entry name" value="PP-binding"/>
    <property type="match status" value="1"/>
</dbReference>
<dbReference type="GO" id="GO:0043041">
    <property type="term" value="P:amino acid activation for nonribosomal peptide biosynthetic process"/>
    <property type="evidence" value="ECO:0007669"/>
    <property type="project" value="TreeGrafter"/>
</dbReference>
<dbReference type="NCBIfam" id="TIGR01733">
    <property type="entry name" value="AA-adenyl-dom"/>
    <property type="match status" value="1"/>
</dbReference>
<feature type="domain" description="Carrier" evidence="5">
    <location>
        <begin position="1022"/>
        <end position="1097"/>
    </location>
</feature>
<dbReference type="PANTHER" id="PTHR45527">
    <property type="entry name" value="NONRIBOSOMAL PEPTIDE SYNTHETASE"/>
    <property type="match status" value="1"/>
</dbReference>
<dbReference type="GO" id="GO:0009366">
    <property type="term" value="C:enterobactin synthetase complex"/>
    <property type="evidence" value="ECO:0007669"/>
    <property type="project" value="TreeGrafter"/>
</dbReference>
<proteinExistence type="predicted"/>
<evidence type="ECO:0000313" key="7">
    <source>
        <dbReference type="Proteomes" id="UP000320055"/>
    </source>
</evidence>
<dbReference type="InterPro" id="IPR009081">
    <property type="entry name" value="PP-bd_ACP"/>
</dbReference>
<accession>A0A563VNJ4</accession>
<dbReference type="PANTHER" id="PTHR45527:SF1">
    <property type="entry name" value="FATTY ACID SYNTHASE"/>
    <property type="match status" value="1"/>
</dbReference>
<dbReference type="SUPFAM" id="SSF52777">
    <property type="entry name" value="CoA-dependent acyltransferases"/>
    <property type="match status" value="2"/>
</dbReference>
<dbReference type="InterPro" id="IPR020845">
    <property type="entry name" value="AMP-binding_CS"/>
</dbReference>
<organism evidence="6 7">
    <name type="scientific">Hyella patelloides LEGE 07179</name>
    <dbReference type="NCBI Taxonomy" id="945734"/>
    <lineage>
        <taxon>Bacteria</taxon>
        <taxon>Bacillati</taxon>
        <taxon>Cyanobacteriota</taxon>
        <taxon>Cyanophyceae</taxon>
        <taxon>Pleurocapsales</taxon>
        <taxon>Hyellaceae</taxon>
        <taxon>Hyella</taxon>
    </lineage>
</organism>
<dbReference type="SUPFAM" id="SSF56801">
    <property type="entry name" value="Acetyl-CoA synthetase-like"/>
    <property type="match status" value="1"/>
</dbReference>
<evidence type="ECO:0000256" key="1">
    <source>
        <dbReference type="ARBA" id="ARBA00001957"/>
    </source>
</evidence>
<dbReference type="Pfam" id="PF13193">
    <property type="entry name" value="AMP-binding_C"/>
    <property type="match status" value="1"/>
</dbReference>
<feature type="compositionally biased region" description="Basic and acidic residues" evidence="4">
    <location>
        <begin position="1099"/>
        <end position="1109"/>
    </location>
</feature>
<protein>
    <submittedName>
        <fullName evidence="6">Non-ribosomal peptide synthetase</fullName>
    </submittedName>
</protein>
<dbReference type="Gene3D" id="3.40.50.980">
    <property type="match status" value="2"/>
</dbReference>
<evidence type="ECO:0000256" key="3">
    <source>
        <dbReference type="ARBA" id="ARBA00022553"/>
    </source>
</evidence>
<dbReference type="CDD" id="cd17651">
    <property type="entry name" value="A_NRPS_VisG_like"/>
    <property type="match status" value="1"/>
</dbReference>
<dbReference type="SMART" id="SM00823">
    <property type="entry name" value="PKS_PP"/>
    <property type="match status" value="1"/>
</dbReference>
<dbReference type="Proteomes" id="UP000320055">
    <property type="component" value="Unassembled WGS sequence"/>
</dbReference>
<evidence type="ECO:0000313" key="6">
    <source>
        <dbReference type="EMBL" id="VEP12991.1"/>
    </source>
</evidence>
<dbReference type="GO" id="GO:0005829">
    <property type="term" value="C:cytosol"/>
    <property type="evidence" value="ECO:0007669"/>
    <property type="project" value="TreeGrafter"/>
</dbReference>
<dbReference type="InterPro" id="IPR010071">
    <property type="entry name" value="AA_adenyl_dom"/>
</dbReference>
<dbReference type="SUPFAM" id="SSF47336">
    <property type="entry name" value="ACP-like"/>
    <property type="match status" value="1"/>
</dbReference>
<dbReference type="Pfam" id="PF00668">
    <property type="entry name" value="Condensation"/>
    <property type="match status" value="1"/>
</dbReference>
<dbReference type="Gene3D" id="3.30.300.30">
    <property type="match status" value="1"/>
</dbReference>
<dbReference type="AlphaFoldDB" id="A0A563VNJ4"/>
<dbReference type="InterPro" id="IPR000873">
    <property type="entry name" value="AMP-dep_synth/lig_dom"/>
</dbReference>
<dbReference type="Gene3D" id="3.30.559.30">
    <property type="entry name" value="Nonribosomal peptide synthetase, condensation domain"/>
    <property type="match status" value="1"/>
</dbReference>
<feature type="region of interest" description="Disordered" evidence="4">
    <location>
        <begin position="1099"/>
        <end position="1129"/>
    </location>
</feature>
<name>A0A563VNJ4_9CYAN</name>
<dbReference type="GO" id="GO:0031177">
    <property type="term" value="F:phosphopantetheine binding"/>
    <property type="evidence" value="ECO:0007669"/>
    <property type="project" value="InterPro"/>
</dbReference>
<dbReference type="InterPro" id="IPR020806">
    <property type="entry name" value="PKS_PP-bd"/>
</dbReference>
<keyword evidence="7" id="KW-1185">Reference proteome</keyword>
<dbReference type="GO" id="GO:0008610">
    <property type="term" value="P:lipid biosynthetic process"/>
    <property type="evidence" value="ECO:0007669"/>
    <property type="project" value="UniProtKB-ARBA"/>
</dbReference>
<gene>
    <name evidence="6" type="ORF">H1P_1760004</name>
</gene>
<dbReference type="FunFam" id="3.30.559.10:FF:000012">
    <property type="entry name" value="Non-ribosomal peptide synthetase"/>
    <property type="match status" value="1"/>
</dbReference>
<dbReference type="Gene3D" id="3.30.559.10">
    <property type="entry name" value="Chloramphenicol acetyltransferase-like domain"/>
    <property type="match status" value="1"/>
</dbReference>
<dbReference type="CDD" id="cd19531">
    <property type="entry name" value="LCL_NRPS-like"/>
    <property type="match status" value="1"/>
</dbReference>
<evidence type="ECO:0000256" key="2">
    <source>
        <dbReference type="ARBA" id="ARBA00022450"/>
    </source>
</evidence>
<dbReference type="Gene3D" id="1.10.1200.10">
    <property type="entry name" value="ACP-like"/>
    <property type="match status" value="1"/>
</dbReference>
<dbReference type="OrthoDB" id="9757538at2"/>
<dbReference type="Gene3D" id="2.30.38.10">
    <property type="entry name" value="Luciferase, Domain 3"/>
    <property type="match status" value="1"/>
</dbReference>
<dbReference type="InterPro" id="IPR036736">
    <property type="entry name" value="ACP-like_sf"/>
</dbReference>
<dbReference type="GO" id="GO:0009239">
    <property type="term" value="P:enterobactin biosynthetic process"/>
    <property type="evidence" value="ECO:0007669"/>
    <property type="project" value="TreeGrafter"/>
</dbReference>
<dbReference type="PROSITE" id="PS00012">
    <property type="entry name" value="PHOSPHOPANTETHEINE"/>
    <property type="match status" value="1"/>
</dbReference>
<dbReference type="RefSeq" id="WP_144871195.1">
    <property type="nucleotide sequence ID" value="NZ_LR213927.1"/>
</dbReference>
<dbReference type="PROSITE" id="PS00455">
    <property type="entry name" value="AMP_BINDING"/>
    <property type="match status" value="1"/>
</dbReference>
<dbReference type="Pfam" id="PF00501">
    <property type="entry name" value="AMP-binding"/>
    <property type="match status" value="1"/>
</dbReference>
<dbReference type="FunFam" id="3.40.50.980:FF:000001">
    <property type="entry name" value="Non-ribosomal peptide synthetase"/>
    <property type="match status" value="1"/>
</dbReference>
<evidence type="ECO:0000259" key="5">
    <source>
        <dbReference type="PROSITE" id="PS50075"/>
    </source>
</evidence>
<keyword evidence="2" id="KW-0596">Phosphopantetheine</keyword>
<dbReference type="EMBL" id="CAACVJ010000086">
    <property type="protein sequence ID" value="VEP12991.1"/>
    <property type="molecule type" value="Genomic_DNA"/>
</dbReference>
<dbReference type="InterPro" id="IPR023213">
    <property type="entry name" value="CAT-like_dom_sf"/>
</dbReference>
<dbReference type="GO" id="GO:0047527">
    <property type="term" value="F:2,3-dihydroxybenzoate-serine ligase activity"/>
    <property type="evidence" value="ECO:0007669"/>
    <property type="project" value="TreeGrafter"/>
</dbReference>